<dbReference type="Pfam" id="PF01259">
    <property type="entry name" value="SAICAR_synt"/>
    <property type="match status" value="1"/>
</dbReference>
<keyword evidence="7 11" id="KW-0658">Purine biosynthesis</keyword>
<dbReference type="InterPro" id="IPR028923">
    <property type="entry name" value="SAICAR_synt/ADE2_N"/>
</dbReference>
<evidence type="ECO:0000256" key="7">
    <source>
        <dbReference type="ARBA" id="ARBA00022755"/>
    </source>
</evidence>
<dbReference type="GO" id="GO:0004639">
    <property type="term" value="F:phosphoribosylaminoimidazolesuccinocarboxamide synthase activity"/>
    <property type="evidence" value="ECO:0007669"/>
    <property type="project" value="UniProtKB-EC"/>
</dbReference>
<dbReference type="InterPro" id="IPR018236">
    <property type="entry name" value="SAICAR_synthetase_CS"/>
</dbReference>
<comment type="pathway">
    <text evidence="1 11">Purine metabolism; IMP biosynthesis via de novo pathway; 5-amino-1-(5-phospho-D-ribosyl)imidazole-4-carboxamide from 5-amino-1-(5-phospho-D-ribosyl)imidazole-4-carboxylate: step 1/2.</text>
</comment>
<evidence type="ECO:0000256" key="6">
    <source>
        <dbReference type="ARBA" id="ARBA00022741"/>
    </source>
</evidence>
<evidence type="ECO:0000256" key="9">
    <source>
        <dbReference type="ARBA" id="ARBA00030409"/>
    </source>
</evidence>
<evidence type="ECO:0000313" key="13">
    <source>
        <dbReference type="EMBL" id="MCV9886304.1"/>
    </source>
</evidence>
<dbReference type="InterPro" id="IPR033934">
    <property type="entry name" value="SAICAR_synt_PurC"/>
</dbReference>
<dbReference type="NCBIfam" id="TIGR00081">
    <property type="entry name" value="purC"/>
    <property type="match status" value="1"/>
</dbReference>
<gene>
    <name evidence="11" type="primary">purC</name>
    <name evidence="13" type="ORF">OIH86_11595</name>
</gene>
<dbReference type="RefSeq" id="WP_264142920.1">
    <property type="nucleotide sequence ID" value="NZ_JAOYEY010000036.1"/>
</dbReference>
<dbReference type="EC" id="6.3.2.6" evidence="3 11"/>
<dbReference type="InterPro" id="IPR050089">
    <property type="entry name" value="SAICAR_synthetase"/>
</dbReference>
<evidence type="ECO:0000259" key="12">
    <source>
        <dbReference type="Pfam" id="PF01259"/>
    </source>
</evidence>
<keyword evidence="6 11" id="KW-0547">Nucleotide-binding</keyword>
<dbReference type="Gene3D" id="3.30.200.20">
    <property type="entry name" value="Phosphorylase Kinase, domain 1"/>
    <property type="match status" value="1"/>
</dbReference>
<evidence type="ECO:0000256" key="10">
    <source>
        <dbReference type="ARBA" id="ARBA00048475"/>
    </source>
</evidence>
<reference evidence="13 14" key="1">
    <citation type="submission" date="2022-10" db="EMBL/GenBank/DDBJ databases">
        <title>Draft genome assembly of moderately radiation resistant bacterium Metabacillus halosaccharovorans.</title>
        <authorList>
            <person name="Pal S."/>
            <person name="Gopinathan A."/>
        </authorList>
    </citation>
    <scope>NUCLEOTIDE SEQUENCE [LARGE SCALE GENOMIC DNA]</scope>
    <source>
        <strain evidence="13 14">VITHBRA001</strain>
    </source>
</reference>
<sequence length="243" mass="27499">MSTEKLELLYEGKAKQIFKTNEPSILWVSYKDSATAFNGEKKEEITGKGRLNNEISTLIFEKLTANNIENHFVKRLSSTDQLVKKVTIIPLEVVVRNVVAGSLSKRIGIEEGTEIQNPLVEFYYKDDDLGDPLITEDHIALLELATPEQVQTLKTLAKQVNEVLKAHFLSCDIRLIDFKLEFGMTEEGKIILADEVSPDTCRLWDINTNEKFDKDVFRRNIGSLTDAYEVILTRLGGQSTCTK</sequence>
<organism evidence="13 14">
    <name type="scientific">Metabacillus halosaccharovorans</name>
    <dbReference type="NCBI Taxonomy" id="930124"/>
    <lineage>
        <taxon>Bacteria</taxon>
        <taxon>Bacillati</taxon>
        <taxon>Bacillota</taxon>
        <taxon>Bacilli</taxon>
        <taxon>Bacillales</taxon>
        <taxon>Bacillaceae</taxon>
        <taxon>Metabacillus</taxon>
    </lineage>
</organism>
<evidence type="ECO:0000256" key="4">
    <source>
        <dbReference type="ARBA" id="ARBA00016460"/>
    </source>
</evidence>
<dbReference type="Gene3D" id="3.30.470.20">
    <property type="entry name" value="ATP-grasp fold, B domain"/>
    <property type="match status" value="1"/>
</dbReference>
<keyword evidence="5 11" id="KW-0436">Ligase</keyword>
<dbReference type="PANTHER" id="PTHR43599:SF3">
    <property type="entry name" value="SI:DKEY-6E2.2"/>
    <property type="match status" value="1"/>
</dbReference>
<evidence type="ECO:0000256" key="2">
    <source>
        <dbReference type="ARBA" id="ARBA00010190"/>
    </source>
</evidence>
<dbReference type="SUPFAM" id="SSF56104">
    <property type="entry name" value="SAICAR synthase-like"/>
    <property type="match status" value="1"/>
</dbReference>
<dbReference type="EMBL" id="JAOYEY010000036">
    <property type="protein sequence ID" value="MCV9886304.1"/>
    <property type="molecule type" value="Genomic_DNA"/>
</dbReference>
<dbReference type="Proteomes" id="UP001526147">
    <property type="component" value="Unassembled WGS sequence"/>
</dbReference>
<evidence type="ECO:0000256" key="1">
    <source>
        <dbReference type="ARBA" id="ARBA00004672"/>
    </source>
</evidence>
<accession>A0ABT3DGX3</accession>
<dbReference type="PROSITE" id="PS01057">
    <property type="entry name" value="SAICAR_SYNTHETASE_1"/>
    <property type="match status" value="1"/>
</dbReference>
<evidence type="ECO:0000256" key="11">
    <source>
        <dbReference type="HAMAP-Rule" id="MF_00137"/>
    </source>
</evidence>
<keyword evidence="14" id="KW-1185">Reference proteome</keyword>
<protein>
    <recommendedName>
        <fullName evidence="4 11">Phosphoribosylaminoimidazole-succinocarboxamide synthase</fullName>
        <ecNumber evidence="3 11">6.3.2.6</ecNumber>
    </recommendedName>
    <alternativeName>
        <fullName evidence="9 11">SAICAR synthetase</fullName>
    </alternativeName>
</protein>
<dbReference type="InterPro" id="IPR001636">
    <property type="entry name" value="SAICAR_synth"/>
</dbReference>
<evidence type="ECO:0000256" key="3">
    <source>
        <dbReference type="ARBA" id="ARBA00012217"/>
    </source>
</evidence>
<dbReference type="PANTHER" id="PTHR43599">
    <property type="entry name" value="MULTIFUNCTIONAL PROTEIN ADE2"/>
    <property type="match status" value="1"/>
</dbReference>
<comment type="catalytic activity">
    <reaction evidence="10 11">
        <text>5-amino-1-(5-phospho-D-ribosyl)imidazole-4-carboxylate + L-aspartate + ATP = (2S)-2-[5-amino-1-(5-phospho-beta-D-ribosyl)imidazole-4-carboxamido]succinate + ADP + phosphate + 2 H(+)</text>
        <dbReference type="Rhea" id="RHEA:22628"/>
        <dbReference type="ChEBI" id="CHEBI:15378"/>
        <dbReference type="ChEBI" id="CHEBI:29991"/>
        <dbReference type="ChEBI" id="CHEBI:30616"/>
        <dbReference type="ChEBI" id="CHEBI:43474"/>
        <dbReference type="ChEBI" id="CHEBI:58443"/>
        <dbReference type="ChEBI" id="CHEBI:77657"/>
        <dbReference type="ChEBI" id="CHEBI:456216"/>
        <dbReference type="EC" id="6.3.2.6"/>
    </reaction>
</comment>
<comment type="caution">
    <text evidence="13">The sequence shown here is derived from an EMBL/GenBank/DDBJ whole genome shotgun (WGS) entry which is preliminary data.</text>
</comment>
<dbReference type="PROSITE" id="PS01058">
    <property type="entry name" value="SAICAR_SYNTHETASE_2"/>
    <property type="match status" value="1"/>
</dbReference>
<evidence type="ECO:0000256" key="8">
    <source>
        <dbReference type="ARBA" id="ARBA00022840"/>
    </source>
</evidence>
<proteinExistence type="inferred from homology"/>
<evidence type="ECO:0000313" key="14">
    <source>
        <dbReference type="Proteomes" id="UP001526147"/>
    </source>
</evidence>
<keyword evidence="8 11" id="KW-0067">ATP-binding</keyword>
<dbReference type="HAMAP" id="MF_00137">
    <property type="entry name" value="SAICAR_synth"/>
    <property type="match status" value="1"/>
</dbReference>
<comment type="similarity">
    <text evidence="2 11">Belongs to the SAICAR synthetase family.</text>
</comment>
<dbReference type="CDD" id="cd01415">
    <property type="entry name" value="SAICAR_synt_PurC"/>
    <property type="match status" value="1"/>
</dbReference>
<evidence type="ECO:0000256" key="5">
    <source>
        <dbReference type="ARBA" id="ARBA00022598"/>
    </source>
</evidence>
<name>A0ABT3DGX3_9BACI</name>
<feature type="domain" description="SAICAR synthetase/ADE2 N-terminal" evidence="12">
    <location>
        <begin position="8"/>
        <end position="234"/>
    </location>
</feature>